<keyword evidence="11" id="KW-0539">Nucleus</keyword>
<dbReference type="Proteomes" id="UP000775213">
    <property type="component" value="Unassembled WGS sequence"/>
</dbReference>
<evidence type="ECO:0000259" key="14">
    <source>
        <dbReference type="PROSITE" id="PS51523"/>
    </source>
</evidence>
<evidence type="ECO:0000256" key="6">
    <source>
        <dbReference type="ARBA" id="ARBA00022833"/>
    </source>
</evidence>
<gene>
    <name evidence="15" type="ORF">IEQ34_017383</name>
</gene>
<keyword evidence="5" id="KW-0863">Zinc-finger</keyword>
<feature type="region of interest" description="Disordered" evidence="12">
    <location>
        <begin position="210"/>
        <end position="250"/>
    </location>
</feature>
<proteinExistence type="predicted"/>
<keyword evidence="4" id="KW-0479">Metal-binding</keyword>
<evidence type="ECO:0000256" key="13">
    <source>
        <dbReference type="SAM" id="Phobius"/>
    </source>
</evidence>
<dbReference type="Gene3D" id="1.10.10.60">
    <property type="entry name" value="Homeodomain-like"/>
    <property type="match status" value="1"/>
</dbReference>
<evidence type="ECO:0000256" key="10">
    <source>
        <dbReference type="ARBA" id="ARBA00023163"/>
    </source>
</evidence>
<comment type="caution">
    <text evidence="15">The sequence shown here is derived from an EMBL/GenBank/DDBJ whole genome shotgun (WGS) entry which is preliminary data.</text>
</comment>
<keyword evidence="13" id="KW-0812">Transmembrane</keyword>
<dbReference type="GO" id="GO:0050793">
    <property type="term" value="P:regulation of developmental process"/>
    <property type="evidence" value="ECO:0007669"/>
    <property type="project" value="TreeGrafter"/>
</dbReference>
<evidence type="ECO:0000256" key="9">
    <source>
        <dbReference type="ARBA" id="ARBA00023155"/>
    </source>
</evidence>
<evidence type="ECO:0000313" key="16">
    <source>
        <dbReference type="Proteomes" id="UP000775213"/>
    </source>
</evidence>
<dbReference type="PANTHER" id="PTHR31948">
    <property type="entry name" value="ZINC-FINGER HOMEODOMAIN PROTEIN 2"/>
    <property type="match status" value="1"/>
</dbReference>
<evidence type="ECO:0000256" key="2">
    <source>
        <dbReference type="ARBA" id="ARBA00004123"/>
    </source>
</evidence>
<dbReference type="GO" id="GO:0003700">
    <property type="term" value="F:DNA-binding transcription factor activity"/>
    <property type="evidence" value="ECO:0007669"/>
    <property type="project" value="TreeGrafter"/>
</dbReference>
<keyword evidence="10" id="KW-0804">Transcription</keyword>
<dbReference type="InterPro" id="IPR006455">
    <property type="entry name" value="Homeodomain_ZF_HD"/>
</dbReference>
<accession>A0AAV7FTV3</accession>
<evidence type="ECO:0000256" key="11">
    <source>
        <dbReference type="ARBA" id="ARBA00023242"/>
    </source>
</evidence>
<dbReference type="GO" id="GO:0005634">
    <property type="term" value="C:nucleus"/>
    <property type="evidence" value="ECO:0007669"/>
    <property type="project" value="UniProtKB-SubCell"/>
</dbReference>
<evidence type="ECO:0000256" key="12">
    <source>
        <dbReference type="SAM" id="MobiDB-lite"/>
    </source>
</evidence>
<keyword evidence="8" id="KW-0238">DNA-binding</keyword>
<dbReference type="InterPro" id="IPR006456">
    <property type="entry name" value="ZF_HD_homeobox_Cys/His_dimer"/>
</dbReference>
<evidence type="ECO:0000256" key="4">
    <source>
        <dbReference type="ARBA" id="ARBA00022723"/>
    </source>
</evidence>
<organism evidence="15 16">
    <name type="scientific">Dendrobium chrysotoxum</name>
    <name type="common">Orchid</name>
    <dbReference type="NCBI Taxonomy" id="161865"/>
    <lineage>
        <taxon>Eukaryota</taxon>
        <taxon>Viridiplantae</taxon>
        <taxon>Streptophyta</taxon>
        <taxon>Embryophyta</taxon>
        <taxon>Tracheophyta</taxon>
        <taxon>Spermatophyta</taxon>
        <taxon>Magnoliopsida</taxon>
        <taxon>Liliopsida</taxon>
        <taxon>Asparagales</taxon>
        <taxon>Orchidaceae</taxon>
        <taxon>Epidendroideae</taxon>
        <taxon>Malaxideae</taxon>
        <taxon>Dendrobiinae</taxon>
        <taxon>Dendrobium</taxon>
    </lineage>
</organism>
<dbReference type="FunFam" id="1.10.10.60:FF:000257">
    <property type="entry name" value="Zinc-finger homeodomain protein 2"/>
    <property type="match status" value="1"/>
</dbReference>
<dbReference type="PANTHER" id="PTHR31948:SF140">
    <property type="entry name" value="ZINC-FINGER HOMEODOMAIN PROTEIN 2"/>
    <property type="match status" value="1"/>
</dbReference>
<protein>
    <recommendedName>
        <fullName evidence="14">ZF-HD dimerization-type domain-containing protein</fullName>
    </recommendedName>
</protein>
<keyword evidence="6" id="KW-0862">Zinc</keyword>
<reference evidence="15 16" key="1">
    <citation type="journal article" date="2021" name="Hortic Res">
        <title>Chromosome-scale assembly of the Dendrobium chrysotoxum genome enhances the understanding of orchid evolution.</title>
        <authorList>
            <person name="Zhang Y."/>
            <person name="Zhang G.Q."/>
            <person name="Zhang D."/>
            <person name="Liu X.D."/>
            <person name="Xu X.Y."/>
            <person name="Sun W.H."/>
            <person name="Yu X."/>
            <person name="Zhu X."/>
            <person name="Wang Z.W."/>
            <person name="Zhao X."/>
            <person name="Zhong W.Y."/>
            <person name="Chen H."/>
            <person name="Yin W.L."/>
            <person name="Huang T."/>
            <person name="Niu S.C."/>
            <person name="Liu Z.J."/>
        </authorList>
    </citation>
    <scope>NUCLEOTIDE SEQUENCE [LARGE SCALE GENOMIC DNA]</scope>
    <source>
        <strain evidence="15">Lindl</strain>
    </source>
</reference>
<comment type="function">
    <text evidence="1">Putative transcription factor.</text>
</comment>
<evidence type="ECO:0000256" key="7">
    <source>
        <dbReference type="ARBA" id="ARBA00023015"/>
    </source>
</evidence>
<keyword evidence="9" id="KW-0371">Homeobox</keyword>
<keyword evidence="13" id="KW-0472">Membrane</keyword>
<evidence type="ECO:0000256" key="1">
    <source>
        <dbReference type="ARBA" id="ARBA00004049"/>
    </source>
</evidence>
<evidence type="ECO:0000256" key="3">
    <source>
        <dbReference type="ARBA" id="ARBA00011416"/>
    </source>
</evidence>
<dbReference type="GO" id="GO:0000976">
    <property type="term" value="F:transcription cis-regulatory region binding"/>
    <property type="evidence" value="ECO:0007669"/>
    <property type="project" value="TreeGrafter"/>
</dbReference>
<dbReference type="NCBIfam" id="TIGR01566">
    <property type="entry name" value="ZF_HD_prot_N"/>
    <property type="match status" value="1"/>
</dbReference>
<dbReference type="Pfam" id="PF04770">
    <property type="entry name" value="ZF-HD_dimer"/>
    <property type="match status" value="1"/>
</dbReference>
<name>A0AAV7FTV3_DENCH</name>
<keyword evidence="7" id="KW-0805">Transcription regulation</keyword>
<evidence type="ECO:0000256" key="5">
    <source>
        <dbReference type="ARBA" id="ARBA00022771"/>
    </source>
</evidence>
<comment type="subcellular location">
    <subcellularLocation>
        <location evidence="2">Nucleus</location>
    </subcellularLocation>
</comment>
<sequence length="450" mass="49306">MNELTYDYIQIKIKLSLNLILISLIYAITFDKNRGGRRWRQRSSAEVNPIVAVAGGGGESVHHDMDFDEHDDGDEEMGIPTYNLGLSNSGRAKPGGVTDLPGGNFNRSAGSGVRYRECLKNHAVAIGGHAVDGCGEFTAAGEEGTIDALRCAACNCHRNFHRKDMEPGGDRSGFHSPYSPYYRMPVGYLQYNQMGMAAATGQHRPMAPLALPSTSGGGQSREEQEDIGGGGGIGGLGASSSSSGKKRFRTKFTPEQKNKMLAFAERIGWRIQKNDEADVQQFCEETSIKRHVFKVWMHNNKHSIVKHFCGHPLPLDDVSQAVSLKTIRNRSALLIRGGGRTMAHSISSTMTCKLDIENAISVGSRQLNGRVGFKWFNRLFVVDGSDGGPEISTGELKADRESDRKRGPFQLGYVSFFFHRSIGKNDRGIEMTCMVFGFECVKVGGLVCLR</sequence>
<dbReference type="PROSITE" id="PS51523">
    <property type="entry name" value="ZF_HD_DIMER"/>
    <property type="match status" value="1"/>
</dbReference>
<dbReference type="InterPro" id="IPR009057">
    <property type="entry name" value="Homeodomain-like_sf"/>
</dbReference>
<comment type="subunit">
    <text evidence="3">Homo- and heterodimer with other ZFHD proteins.</text>
</comment>
<feature type="transmembrane region" description="Helical" evidence="13">
    <location>
        <begin position="12"/>
        <end position="30"/>
    </location>
</feature>
<dbReference type="EMBL" id="JAGFBR010000016">
    <property type="protein sequence ID" value="KAH0453059.1"/>
    <property type="molecule type" value="Genomic_DNA"/>
</dbReference>
<dbReference type="AlphaFoldDB" id="A0AAV7FTV3"/>
<evidence type="ECO:0000313" key="15">
    <source>
        <dbReference type="EMBL" id="KAH0453059.1"/>
    </source>
</evidence>
<dbReference type="GO" id="GO:0008270">
    <property type="term" value="F:zinc ion binding"/>
    <property type="evidence" value="ECO:0007669"/>
    <property type="project" value="UniProtKB-KW"/>
</dbReference>
<feature type="compositionally biased region" description="Gly residues" evidence="12">
    <location>
        <begin position="227"/>
        <end position="237"/>
    </location>
</feature>
<dbReference type="SUPFAM" id="SSF46689">
    <property type="entry name" value="Homeodomain-like"/>
    <property type="match status" value="1"/>
</dbReference>
<evidence type="ECO:0000256" key="8">
    <source>
        <dbReference type="ARBA" id="ARBA00023125"/>
    </source>
</evidence>
<keyword evidence="13" id="KW-1133">Transmembrane helix</keyword>
<keyword evidence="16" id="KW-1185">Reference proteome</keyword>
<feature type="domain" description="ZF-HD dimerization-type" evidence="14">
    <location>
        <begin position="115"/>
        <end position="164"/>
    </location>
</feature>
<dbReference type="NCBIfam" id="TIGR01565">
    <property type="entry name" value="homeo_ZF_HD"/>
    <property type="match status" value="1"/>
</dbReference>